<dbReference type="KEGG" id="vg:14012878"/>
<dbReference type="Gene3D" id="3.40.570.10">
    <property type="entry name" value="Extracellular Endonuclease, subunit A"/>
    <property type="match status" value="1"/>
</dbReference>
<dbReference type="PANTHER" id="PTHR13966:SF5">
    <property type="entry name" value="ENDONUCLEASE G, MITOCHONDRIAL"/>
    <property type="match status" value="1"/>
</dbReference>
<dbReference type="InterPro" id="IPR020821">
    <property type="entry name" value="ENPP1-3/EXOG-like_nuc-like"/>
</dbReference>
<evidence type="ECO:0000313" key="4">
    <source>
        <dbReference type="Proteomes" id="UP000007524"/>
    </source>
</evidence>
<dbReference type="GO" id="GO:0046872">
    <property type="term" value="F:metal ion binding"/>
    <property type="evidence" value="ECO:0007669"/>
    <property type="project" value="InterPro"/>
</dbReference>
<dbReference type="InterPro" id="IPR044925">
    <property type="entry name" value="His-Me_finger_sf"/>
</dbReference>
<dbReference type="GeneID" id="14012878"/>
<protein>
    <submittedName>
        <fullName evidence="3">Putative nuclease</fullName>
    </submittedName>
</protein>
<feature type="domain" description="ENPP1-3/EXOG-like endonuclease/phosphodiesterase" evidence="1">
    <location>
        <begin position="45"/>
        <end position="222"/>
    </location>
</feature>
<dbReference type="InterPro" id="IPR044929">
    <property type="entry name" value="DNA/RNA_non-sp_Endonuclease_sf"/>
</dbReference>
<evidence type="ECO:0000259" key="2">
    <source>
        <dbReference type="SMART" id="SM00892"/>
    </source>
</evidence>
<dbReference type="Pfam" id="PF01223">
    <property type="entry name" value="Endonuclease_NS"/>
    <property type="match status" value="1"/>
</dbReference>
<reference evidence="3 4" key="1">
    <citation type="journal article" date="2012" name="J. Virol.">
        <title>Genome of Klebsiella sp.-Infecting Bacteriophage vB_KleM_RaK2.</title>
        <authorList>
            <person name="Simoliunas E."/>
            <person name="Kaliniene L."/>
            <person name="Truncaite L."/>
            <person name="Klausa V."/>
            <person name="Zajanckauskaite A."/>
            <person name="Meskys R."/>
        </authorList>
    </citation>
    <scope>NUCLEOTIDE SEQUENCE [LARGE SCALE GENOMIC DNA]</scope>
</reference>
<dbReference type="GO" id="GO:0003676">
    <property type="term" value="F:nucleic acid binding"/>
    <property type="evidence" value="ECO:0007669"/>
    <property type="project" value="InterPro"/>
</dbReference>
<evidence type="ECO:0000259" key="1">
    <source>
        <dbReference type="SMART" id="SM00477"/>
    </source>
</evidence>
<gene>
    <name evidence="3" type="ORF">RaK2_00290</name>
</gene>
<dbReference type="GO" id="GO:0016787">
    <property type="term" value="F:hydrolase activity"/>
    <property type="evidence" value="ECO:0007669"/>
    <property type="project" value="InterPro"/>
</dbReference>
<dbReference type="PANTHER" id="PTHR13966">
    <property type="entry name" value="ENDONUCLEASE RELATED"/>
    <property type="match status" value="1"/>
</dbReference>
<accession>H6X497</accession>
<dbReference type="RefSeq" id="YP_007007445.1">
    <property type="nucleotide sequence ID" value="NC_019526.1"/>
</dbReference>
<dbReference type="SMART" id="SM00892">
    <property type="entry name" value="Endonuclease_NS"/>
    <property type="match status" value="1"/>
</dbReference>
<proteinExistence type="predicted"/>
<dbReference type="Proteomes" id="UP000007524">
    <property type="component" value="Segment"/>
</dbReference>
<dbReference type="InterPro" id="IPR001604">
    <property type="entry name" value="Endo_G_ENPP1-like_dom"/>
</dbReference>
<dbReference type="EMBL" id="JQ513383">
    <property type="protein sequence ID" value="AFA44563.1"/>
    <property type="molecule type" value="Genomic_DNA"/>
</dbReference>
<dbReference type="SMART" id="SM00477">
    <property type="entry name" value="NUC"/>
    <property type="match status" value="1"/>
</dbReference>
<organism evidence="3 4">
    <name type="scientific">Klebsiella phage vB_KleM_RaK2</name>
    <dbReference type="NCBI Taxonomy" id="1147094"/>
    <lineage>
        <taxon>Viruses</taxon>
        <taxon>Duplodnaviria</taxon>
        <taxon>Heunggongvirae</taxon>
        <taxon>Uroviricota</taxon>
        <taxon>Caudoviricetes</taxon>
        <taxon>Alcyoneusvirus</taxon>
        <taxon>Alcyoneusvirus RaK2</taxon>
    </lineage>
</organism>
<keyword evidence="4" id="KW-1185">Reference proteome</keyword>
<name>H6X497_9CAUD</name>
<dbReference type="InterPro" id="IPR040255">
    <property type="entry name" value="Non-specific_endonuclease"/>
</dbReference>
<evidence type="ECO:0000313" key="3">
    <source>
        <dbReference type="EMBL" id="AFA44563.1"/>
    </source>
</evidence>
<feature type="domain" description="DNA/RNA non-specific endonuclease/pyrophosphatase/phosphodiesterase" evidence="2">
    <location>
        <begin position="44"/>
        <end position="222"/>
    </location>
</feature>
<sequence>MVKLLKTLVLITIFYIPFAFGDNNCNDKFLNSTLPDVKYNQQICYTKFVVLYNYNYKIPMVSAEYLTPDDINASSKLNRKDAFHSDKSIPPEFNQTVAMYKGTGYDKGHMTPAGDMDNAFDQSESFSLANMTPQTKKLNEIVWRGIEEKVRNSILSDGAAYVITGSIVQNGSNRLNTIVIPDYIYKAVYFVNTKKSIVYVAKNDNSGGEEELSEKDFEVKYKIKLF</sequence>
<dbReference type="SUPFAM" id="SSF54060">
    <property type="entry name" value="His-Me finger endonucleases"/>
    <property type="match status" value="1"/>
</dbReference>
<dbReference type="GO" id="GO:0004519">
    <property type="term" value="F:endonuclease activity"/>
    <property type="evidence" value="ECO:0007669"/>
    <property type="project" value="TreeGrafter"/>
</dbReference>